<evidence type="ECO:0000256" key="1">
    <source>
        <dbReference type="SAM" id="MobiDB-lite"/>
    </source>
</evidence>
<dbReference type="Proteomes" id="UP000289323">
    <property type="component" value="Unassembled WGS sequence"/>
</dbReference>
<gene>
    <name evidence="2" type="ORF">TT172_LOCUS7125</name>
</gene>
<feature type="non-terminal residue" evidence="2">
    <location>
        <position position="1"/>
    </location>
</feature>
<sequence>ETTISLWRASAGTCRRERAIFLAPCCPAAPCSDEAVSPRSLHGNIPYRDSVAERQPAENGPSTFRSRSFHRYPTH</sequence>
<feature type="region of interest" description="Disordered" evidence="1">
    <location>
        <begin position="34"/>
        <end position="75"/>
    </location>
</feature>
<dbReference type="AlphaFoldDB" id="A0A3S4BN94"/>
<evidence type="ECO:0000313" key="2">
    <source>
        <dbReference type="EMBL" id="SPQ24706.1"/>
    </source>
</evidence>
<reference evidence="2 3" key="1">
    <citation type="submission" date="2018-04" db="EMBL/GenBank/DDBJ databases">
        <authorList>
            <person name="Huttner S."/>
            <person name="Dainat J."/>
        </authorList>
    </citation>
    <scope>NUCLEOTIDE SEQUENCE [LARGE SCALE GENOMIC DNA]</scope>
</reference>
<organism evidence="2 3">
    <name type="scientific">Thermothielavioides terrestris</name>
    <dbReference type="NCBI Taxonomy" id="2587410"/>
    <lineage>
        <taxon>Eukaryota</taxon>
        <taxon>Fungi</taxon>
        <taxon>Dikarya</taxon>
        <taxon>Ascomycota</taxon>
        <taxon>Pezizomycotina</taxon>
        <taxon>Sordariomycetes</taxon>
        <taxon>Sordariomycetidae</taxon>
        <taxon>Sordariales</taxon>
        <taxon>Chaetomiaceae</taxon>
        <taxon>Thermothielavioides</taxon>
    </lineage>
</organism>
<accession>A0A3S4BN94</accession>
<protein>
    <submittedName>
        <fullName evidence="2">8f2bea2d-3d12-42e8-ada5-1b7131b311c5</fullName>
    </submittedName>
</protein>
<proteinExistence type="predicted"/>
<dbReference type="EMBL" id="OUUZ01000013">
    <property type="protein sequence ID" value="SPQ24706.1"/>
    <property type="molecule type" value="Genomic_DNA"/>
</dbReference>
<name>A0A3S4BN94_9PEZI</name>
<evidence type="ECO:0000313" key="3">
    <source>
        <dbReference type="Proteomes" id="UP000289323"/>
    </source>
</evidence>